<dbReference type="InterPro" id="IPR002060">
    <property type="entry name" value="Squ/phyt_synthse"/>
</dbReference>
<dbReference type="Gene3D" id="1.10.600.10">
    <property type="entry name" value="Farnesyl Diphosphate Synthase"/>
    <property type="match status" value="1"/>
</dbReference>
<dbReference type="GO" id="GO:0005743">
    <property type="term" value="C:mitochondrial inner membrane"/>
    <property type="evidence" value="ECO:0007669"/>
    <property type="project" value="UniProtKB-SubCell"/>
</dbReference>
<dbReference type="SUPFAM" id="SSF48576">
    <property type="entry name" value="Terpenoid synthases"/>
    <property type="match status" value="1"/>
</dbReference>
<evidence type="ECO:0000256" key="1">
    <source>
        <dbReference type="ARBA" id="ARBA00004273"/>
    </source>
</evidence>
<dbReference type="PANTHER" id="PTHR21181:SF13">
    <property type="entry name" value="NADH DEHYDROGENASE (UBIQUINONE) COMPLEX I, ASSEMBLY FACTOR 6"/>
    <property type="match status" value="1"/>
</dbReference>
<evidence type="ECO:0000256" key="2">
    <source>
        <dbReference type="ARBA" id="ARBA00022792"/>
    </source>
</evidence>
<dbReference type="PANTHER" id="PTHR21181">
    <property type="match status" value="1"/>
</dbReference>
<accession>A0A8C2N7F2</accession>
<dbReference type="Ensembl" id="ENSCHIT00010000764.1">
    <property type="protein sequence ID" value="ENSCHIP00010000511.1"/>
    <property type="gene ID" value="ENSCHIG00010000461.1"/>
</dbReference>
<reference evidence="7" key="2">
    <citation type="submission" date="2025-08" db="UniProtKB">
        <authorList>
            <consortium name="Ensembl"/>
        </authorList>
    </citation>
    <scope>IDENTIFICATION</scope>
</reference>
<comment type="subcellular location">
    <subcellularLocation>
        <location evidence="1">Mitochondrion inner membrane</location>
    </subcellularLocation>
</comment>
<proteinExistence type="inferred from homology"/>
<name>A0A8C2N7F2_CAPHI</name>
<organism evidence="7">
    <name type="scientific">Capra hircus</name>
    <name type="common">Goat</name>
    <dbReference type="NCBI Taxonomy" id="9925"/>
    <lineage>
        <taxon>Eukaryota</taxon>
        <taxon>Metazoa</taxon>
        <taxon>Chordata</taxon>
        <taxon>Craniata</taxon>
        <taxon>Vertebrata</taxon>
        <taxon>Euteleostomi</taxon>
        <taxon>Mammalia</taxon>
        <taxon>Eutheria</taxon>
        <taxon>Laurasiatheria</taxon>
        <taxon>Artiodactyla</taxon>
        <taxon>Ruminantia</taxon>
        <taxon>Pecora</taxon>
        <taxon>Bovidae</taxon>
        <taxon>Caprinae</taxon>
        <taxon>Capra</taxon>
    </lineage>
</organism>
<evidence type="ECO:0000256" key="3">
    <source>
        <dbReference type="ARBA" id="ARBA00022946"/>
    </source>
</evidence>
<reference evidence="7" key="1">
    <citation type="submission" date="2019-03" db="EMBL/GenBank/DDBJ databases">
        <title>Genome sequencing and reference-guided assembly of Black Bengal Goat (Capra hircus).</title>
        <authorList>
            <person name="Siddiki A.Z."/>
            <person name="Baten A."/>
            <person name="Billah M."/>
            <person name="Alam M.A.U."/>
            <person name="Shawrob K.S.M."/>
            <person name="Saha S."/>
            <person name="Chowdhury M."/>
            <person name="Rahman A.H."/>
            <person name="Stear M."/>
            <person name="Miah G."/>
            <person name="Das G.B."/>
            <person name="Hossain M.M."/>
            <person name="Kumkum M."/>
            <person name="Islam M.S."/>
            <person name="Mollah A.M."/>
            <person name="Ahsan A."/>
            <person name="Tusar F."/>
            <person name="Khan M.K.I."/>
        </authorList>
    </citation>
    <scope>NUCLEOTIDE SEQUENCE [LARGE SCALE GENOMIC DNA]</scope>
</reference>
<protein>
    <submittedName>
        <fullName evidence="7">Uncharacterized protein</fullName>
    </submittedName>
</protein>
<keyword evidence="4" id="KW-0496">Mitochondrion</keyword>
<dbReference type="InterPro" id="IPR008949">
    <property type="entry name" value="Isoprenoid_synthase_dom_sf"/>
</dbReference>
<evidence type="ECO:0000313" key="7">
    <source>
        <dbReference type="Ensembl" id="ENSCHIP00010000511.1"/>
    </source>
</evidence>
<dbReference type="Pfam" id="PF00494">
    <property type="entry name" value="SQS_PSY"/>
    <property type="match status" value="1"/>
</dbReference>
<keyword evidence="2" id="KW-0999">Mitochondrion inner membrane</keyword>
<evidence type="ECO:0000256" key="5">
    <source>
        <dbReference type="ARBA" id="ARBA00023136"/>
    </source>
</evidence>
<keyword evidence="5" id="KW-0472">Membrane</keyword>
<comment type="similarity">
    <text evidence="6">Belongs to the NDUFAF6 family.</text>
</comment>
<evidence type="ECO:0000256" key="4">
    <source>
        <dbReference type="ARBA" id="ARBA00023128"/>
    </source>
</evidence>
<keyword evidence="3" id="KW-0809">Transit peptide</keyword>
<sequence>MVVSTLGLTRGPLQLGVPSLSCCGPPLGLWARVRQLSRRTVAMASRPDSSGAGHYCWEPLWKQDYEGCLCSLLLPAESRSSAFALRAFNMELNNWTNANAILGGKKKTVNDLYCDSPPHQRVATELWKAVRKHNLTERWPVKITDEREKNLDDKVYHNIQELGNYAKNTQSSLLYLTLEILGMKDLHADHATNHDGKTQGIVTCLRATPCRGSRRKLFLPMEDFLQKSQNENVRDVVCDIASQAHLHLKHARSFHESVPVKAFPAFAQTVALEGYLKKIRQVDFDLFHPSLQQKNILLPLSLYIQSRRKRYVKKKAKKEIWMAIS</sequence>
<dbReference type="GO" id="GO:0032981">
    <property type="term" value="P:mitochondrial respiratory chain complex I assembly"/>
    <property type="evidence" value="ECO:0007669"/>
    <property type="project" value="TreeGrafter"/>
</dbReference>
<dbReference type="AlphaFoldDB" id="A0A8C2N7F2"/>
<evidence type="ECO:0000256" key="6">
    <source>
        <dbReference type="ARBA" id="ARBA00038273"/>
    </source>
</evidence>